<evidence type="ECO:0000313" key="2">
    <source>
        <dbReference type="Proteomes" id="UP000680706"/>
    </source>
</evidence>
<evidence type="ECO:0008006" key="3">
    <source>
        <dbReference type="Google" id="ProtNLM"/>
    </source>
</evidence>
<gene>
    <name evidence="1" type="ORF">KGB56_08140</name>
</gene>
<dbReference type="EMBL" id="CP074126">
    <property type="protein sequence ID" value="QUS57347.1"/>
    <property type="molecule type" value="Genomic_DNA"/>
</dbReference>
<dbReference type="Proteomes" id="UP000680706">
    <property type="component" value="Chromosome"/>
</dbReference>
<evidence type="ECO:0000313" key="1">
    <source>
        <dbReference type="EMBL" id="QUS57347.1"/>
    </source>
</evidence>
<keyword evidence="2" id="KW-1185">Reference proteome</keyword>
<protein>
    <recommendedName>
        <fullName evidence="3">GpW protein</fullName>
    </recommendedName>
</protein>
<dbReference type="RefSeq" id="WP_075699045.1">
    <property type="nucleotide sequence ID" value="NZ_CP074126.1"/>
</dbReference>
<name>A0ABX8ASZ5_9HYPH</name>
<dbReference type="InterPro" id="IPR036626">
    <property type="entry name" value="GpW_sf"/>
</dbReference>
<proteinExistence type="predicted"/>
<dbReference type="Gene3D" id="3.30.1580.10">
    <property type="entry name" value="Head-to-tail joining protein W"/>
    <property type="match status" value="1"/>
</dbReference>
<reference evidence="1 2" key="1">
    <citation type="journal article" date="2021" name="Angew. Chem. Int. Ed. Engl.">
        <title>A novel family of nonribosomal peptides modulate collective behavior in Pseudovibrio bacteria isolated from marine sponges.</title>
        <authorList>
            <person name="Ioca L.P."/>
            <person name="Dai Y."/>
            <person name="Kunakom S."/>
            <person name="Diaz-Espinosa J."/>
            <person name="Krunic A."/>
            <person name="Crnkovic C.M."/>
            <person name="Orjala J."/>
            <person name="Sanchez L.M."/>
            <person name="Ferreira A.G."/>
            <person name="Berlinck R.G.S."/>
            <person name="Eustaquio A.S."/>
        </authorList>
    </citation>
    <scope>NUCLEOTIDE SEQUENCE [LARGE SCALE GENOMIC DNA]</scope>
    <source>
        <strain evidence="1 2">Ab134</strain>
    </source>
</reference>
<accession>A0ABX8ASZ5</accession>
<organism evidence="1 2">
    <name type="scientific">Pseudovibrio brasiliensis</name>
    <dbReference type="NCBI Taxonomy" id="1898042"/>
    <lineage>
        <taxon>Bacteria</taxon>
        <taxon>Pseudomonadati</taxon>
        <taxon>Pseudomonadota</taxon>
        <taxon>Alphaproteobacteria</taxon>
        <taxon>Hyphomicrobiales</taxon>
        <taxon>Stappiaceae</taxon>
        <taxon>Pseudovibrio</taxon>
    </lineage>
</organism>
<sequence>MSDQVKIGSDMVSINQPCDVATALRKIELVVAAGGRRETVRFGRDEVTYSAANLPALQRLIAQYEAKCSLAAGGKVRRRARSVRWC</sequence>